<proteinExistence type="predicted"/>
<dbReference type="Proteomes" id="UP000730482">
    <property type="component" value="Unassembled WGS sequence"/>
</dbReference>
<gene>
    <name evidence="1" type="ORF">KGQ19_06040</name>
</gene>
<keyword evidence="2" id="KW-1185">Reference proteome</keyword>
<accession>A0ABS5KJ59</accession>
<evidence type="ECO:0000313" key="2">
    <source>
        <dbReference type="Proteomes" id="UP000730482"/>
    </source>
</evidence>
<comment type="caution">
    <text evidence="1">The sequence shown here is derived from an EMBL/GenBank/DDBJ whole genome shotgun (WGS) entry which is preliminary data.</text>
</comment>
<dbReference type="RefSeq" id="WP_212008071.1">
    <property type="nucleotide sequence ID" value="NZ_JAAFYZ010000013.1"/>
</dbReference>
<organism evidence="1 2">
    <name type="scientific">Catenulispora pinistramenti</name>
    <dbReference type="NCBI Taxonomy" id="2705254"/>
    <lineage>
        <taxon>Bacteria</taxon>
        <taxon>Bacillati</taxon>
        <taxon>Actinomycetota</taxon>
        <taxon>Actinomycetes</taxon>
        <taxon>Catenulisporales</taxon>
        <taxon>Catenulisporaceae</taxon>
        <taxon>Catenulispora</taxon>
    </lineage>
</organism>
<reference evidence="1 2" key="1">
    <citation type="submission" date="2020-02" db="EMBL/GenBank/DDBJ databases">
        <title>Acidophilic actinobacteria isolated from forest soil.</title>
        <authorList>
            <person name="Golinska P."/>
        </authorList>
    </citation>
    <scope>NUCLEOTIDE SEQUENCE [LARGE SCALE GENOMIC DNA]</scope>
    <source>
        <strain evidence="1 2">NL8</strain>
    </source>
</reference>
<evidence type="ECO:0000313" key="1">
    <source>
        <dbReference type="EMBL" id="MBS2546422.1"/>
    </source>
</evidence>
<name>A0ABS5KJ59_9ACTN</name>
<sequence length="200" mass="20754">MTASHRDYDRALQGPALSAYPIAPHGEGQMMCGAEKTGPPLVAGLGLGPELLASEVCQLDVWPALDDGVVWPAPDAEESGVWAELCEGIDPVGVTDVMSLLEAVEEVLGPPPSGAVAGCEAHPEVSTAAATNAAAYPMTREVKAVALAHTKISLATGQQPPIIRVLSKAQYPFDLQLVGVEPVRQAAESPPSTLRTCPVM</sequence>
<protein>
    <submittedName>
        <fullName evidence="1">Uncharacterized protein</fullName>
    </submittedName>
</protein>
<dbReference type="EMBL" id="JAAFYZ010000013">
    <property type="protein sequence ID" value="MBS2546422.1"/>
    <property type="molecule type" value="Genomic_DNA"/>
</dbReference>